<feature type="transmembrane region" description="Helical" evidence="1">
    <location>
        <begin position="53"/>
        <end position="76"/>
    </location>
</feature>
<name>A0A1M5B8G7_9BACT</name>
<dbReference type="EMBL" id="FQUS01000008">
    <property type="protein sequence ID" value="SHF38738.1"/>
    <property type="molecule type" value="Genomic_DNA"/>
</dbReference>
<reference evidence="2 3" key="1">
    <citation type="submission" date="2016-11" db="EMBL/GenBank/DDBJ databases">
        <authorList>
            <person name="Jaros S."/>
            <person name="Januszkiewicz K."/>
            <person name="Wedrychowicz H."/>
        </authorList>
    </citation>
    <scope>NUCLEOTIDE SEQUENCE [LARGE SCALE GENOMIC DNA]</scope>
    <source>
        <strain evidence="2 3">DSM 21986</strain>
    </source>
</reference>
<dbReference type="AlphaFoldDB" id="A0A1M5B8G7"/>
<feature type="transmembrane region" description="Helical" evidence="1">
    <location>
        <begin position="135"/>
        <end position="153"/>
    </location>
</feature>
<evidence type="ECO:0000313" key="2">
    <source>
        <dbReference type="EMBL" id="SHF38738.1"/>
    </source>
</evidence>
<keyword evidence="1" id="KW-0812">Transmembrane</keyword>
<keyword evidence="3" id="KW-1185">Reference proteome</keyword>
<feature type="transmembrane region" description="Helical" evidence="1">
    <location>
        <begin position="6"/>
        <end position="28"/>
    </location>
</feature>
<sequence>MLYKLMIFLHILGVILFFGNLMIAFFLMMRIHKQTSIQVVIHNLKLVNTADKWLTTISVILILLSGVAASLMANIPIFGTGWILWSLIAFGVSGLLFVVRVLPLQVRMEKKAEEILSQESIPDDQLYRDLKSWKVWAGLASITAFLAIILMVFKPPI</sequence>
<keyword evidence="1" id="KW-1133">Transmembrane helix</keyword>
<evidence type="ECO:0000313" key="3">
    <source>
        <dbReference type="Proteomes" id="UP000184041"/>
    </source>
</evidence>
<protein>
    <submittedName>
        <fullName evidence="2">Uncharacterized membrane protein</fullName>
    </submittedName>
</protein>
<dbReference type="OrthoDB" id="9786302at2"/>
<dbReference type="Pfam" id="PF10027">
    <property type="entry name" value="DUF2269"/>
    <property type="match status" value="1"/>
</dbReference>
<dbReference type="STRING" id="1194090.SAMN05443144_10829"/>
<accession>A0A1M5B8G7</accession>
<organism evidence="2 3">
    <name type="scientific">Fodinibius roseus</name>
    <dbReference type="NCBI Taxonomy" id="1194090"/>
    <lineage>
        <taxon>Bacteria</taxon>
        <taxon>Pseudomonadati</taxon>
        <taxon>Balneolota</taxon>
        <taxon>Balneolia</taxon>
        <taxon>Balneolales</taxon>
        <taxon>Balneolaceae</taxon>
        <taxon>Fodinibius</taxon>
    </lineage>
</organism>
<keyword evidence="1" id="KW-0472">Membrane</keyword>
<evidence type="ECO:0000256" key="1">
    <source>
        <dbReference type="SAM" id="Phobius"/>
    </source>
</evidence>
<gene>
    <name evidence="2" type="ORF">SAMN05443144_10829</name>
</gene>
<proteinExistence type="predicted"/>
<dbReference type="InterPro" id="IPR018729">
    <property type="entry name" value="DUF2269_transmembrane"/>
</dbReference>
<feature type="transmembrane region" description="Helical" evidence="1">
    <location>
        <begin position="82"/>
        <end position="102"/>
    </location>
</feature>
<dbReference type="Proteomes" id="UP000184041">
    <property type="component" value="Unassembled WGS sequence"/>
</dbReference>